<organism evidence="3 4">
    <name type="scientific">Limnochorda pilosa</name>
    <dbReference type="NCBI Taxonomy" id="1555112"/>
    <lineage>
        <taxon>Bacteria</taxon>
        <taxon>Bacillati</taxon>
        <taxon>Bacillota</taxon>
        <taxon>Limnochordia</taxon>
        <taxon>Limnochordales</taxon>
        <taxon>Limnochordaceae</taxon>
        <taxon>Limnochorda</taxon>
    </lineage>
</organism>
<name>A0A0K2SHH8_LIMPI</name>
<dbReference type="GO" id="GO:0016829">
    <property type="term" value="F:lyase activity"/>
    <property type="evidence" value="ECO:0007669"/>
    <property type="project" value="UniProtKB-KW"/>
</dbReference>
<dbReference type="Pfam" id="PF08666">
    <property type="entry name" value="SAF"/>
    <property type="match status" value="1"/>
</dbReference>
<dbReference type="EMBL" id="AP014924">
    <property type="protein sequence ID" value="BAS26274.1"/>
    <property type="molecule type" value="Genomic_DNA"/>
</dbReference>
<dbReference type="PANTHER" id="PTHR30536:SF5">
    <property type="entry name" value="ALTRONATE DEHYDRATASE"/>
    <property type="match status" value="1"/>
</dbReference>
<evidence type="ECO:0000313" key="4">
    <source>
        <dbReference type="Proteomes" id="UP000065807"/>
    </source>
</evidence>
<dbReference type="InterPro" id="IPR052172">
    <property type="entry name" value="UxaA_altronate/galactarate_dh"/>
</dbReference>
<dbReference type="CDD" id="cd11613">
    <property type="entry name" value="SAF_AH_GD"/>
    <property type="match status" value="1"/>
</dbReference>
<evidence type="ECO:0000313" key="3">
    <source>
        <dbReference type="EMBL" id="BAS26274.1"/>
    </source>
</evidence>
<dbReference type="Gene3D" id="2.30.130.110">
    <property type="match status" value="1"/>
</dbReference>
<dbReference type="Proteomes" id="UP000065807">
    <property type="component" value="Chromosome"/>
</dbReference>
<dbReference type="SMART" id="SM00858">
    <property type="entry name" value="SAF"/>
    <property type="match status" value="1"/>
</dbReference>
<sequence>MHNGFLVHAAGDSVGVAVVDIEPGTAHGVIQEGGQTVEVEVVEPVPLGHKVALQDIEAGRLVTEYGVPIGKATQAIRAGQHVHTHNLKSARWA</sequence>
<evidence type="ECO:0000259" key="2">
    <source>
        <dbReference type="SMART" id="SM00858"/>
    </source>
</evidence>
<reference evidence="4" key="1">
    <citation type="submission" date="2015-07" db="EMBL/GenBank/DDBJ databases">
        <title>Complete genome sequence and phylogenetic analysis of Limnochorda pilosa.</title>
        <authorList>
            <person name="Watanabe M."/>
            <person name="Kojima H."/>
            <person name="Fukui M."/>
        </authorList>
    </citation>
    <scope>NUCLEOTIDE SEQUENCE [LARGE SCALE GENOMIC DNA]</scope>
    <source>
        <strain evidence="4">HC45</strain>
    </source>
</reference>
<reference evidence="4" key="2">
    <citation type="journal article" date="2016" name="Int. J. Syst. Evol. Microbiol.">
        <title>Complete genome sequence and cell structure of Limnochorda pilosa, a Gram-negative spore-former within the phylum Firmicutes.</title>
        <authorList>
            <person name="Watanabe M."/>
            <person name="Kojima H."/>
            <person name="Fukui M."/>
        </authorList>
    </citation>
    <scope>NUCLEOTIDE SEQUENCE [LARGE SCALE GENOMIC DNA]</scope>
    <source>
        <strain evidence="4">HC45</strain>
    </source>
</reference>
<proteinExistence type="predicted"/>
<gene>
    <name evidence="3" type="ORF">LIP_0417</name>
</gene>
<dbReference type="RefSeq" id="WP_068133656.1">
    <property type="nucleotide sequence ID" value="NZ_AP014924.1"/>
</dbReference>
<keyword evidence="3" id="KW-0282">Flagellum</keyword>
<keyword evidence="1" id="KW-0456">Lyase</keyword>
<keyword evidence="3" id="KW-0969">Cilium</keyword>
<dbReference type="InterPro" id="IPR044144">
    <property type="entry name" value="SAF_UxaA/GarD"/>
</dbReference>
<dbReference type="InterPro" id="IPR013974">
    <property type="entry name" value="SAF"/>
</dbReference>
<feature type="domain" description="SAF" evidence="2">
    <location>
        <begin position="12"/>
        <end position="88"/>
    </location>
</feature>
<dbReference type="PANTHER" id="PTHR30536">
    <property type="entry name" value="ALTRONATE/GALACTARATE DEHYDRATASE"/>
    <property type="match status" value="1"/>
</dbReference>
<accession>A0A0K2SHH8</accession>
<dbReference type="AlphaFoldDB" id="A0A0K2SHH8"/>
<keyword evidence="4" id="KW-1185">Reference proteome</keyword>
<dbReference type="GO" id="GO:0019698">
    <property type="term" value="P:D-galacturonate catabolic process"/>
    <property type="evidence" value="ECO:0007669"/>
    <property type="project" value="TreeGrafter"/>
</dbReference>
<keyword evidence="3" id="KW-0966">Cell projection</keyword>
<dbReference type="KEGG" id="lpil:LIP_0417"/>
<protein>
    <submittedName>
        <fullName evidence="3">Flagellar protein FlgA</fullName>
    </submittedName>
</protein>
<dbReference type="STRING" id="1555112.LIP_0417"/>
<evidence type="ECO:0000256" key="1">
    <source>
        <dbReference type="ARBA" id="ARBA00023239"/>
    </source>
</evidence>